<dbReference type="EMBL" id="JADWDJ010000011">
    <property type="protein sequence ID" value="KAG5273679.1"/>
    <property type="molecule type" value="Genomic_DNA"/>
</dbReference>
<sequence>MPCLLGIESSMKMMSSALLGLLISFTVLSTSSALQCYRCHGYSTVNCQNVQECSYEDSCLSLSEKGGKTIRQCIRYTDCDNLRLTQMFPSVDGFTYRCCSSNLCNGGIATATSQPALLLGALVPVLLGLWVL</sequence>
<evidence type="ECO:0000313" key="16">
    <source>
        <dbReference type="EMBL" id="KAG5273679.1"/>
    </source>
</evidence>
<evidence type="ECO:0000256" key="11">
    <source>
        <dbReference type="ARBA" id="ARBA00029920"/>
    </source>
</evidence>
<evidence type="ECO:0000256" key="8">
    <source>
        <dbReference type="ARBA" id="ARBA00023157"/>
    </source>
</evidence>
<evidence type="ECO:0000256" key="6">
    <source>
        <dbReference type="ARBA" id="ARBA00022729"/>
    </source>
</evidence>
<dbReference type="AlphaFoldDB" id="A0AAV6GEU4"/>
<keyword evidence="4" id="KW-1003">Cell membrane</keyword>
<name>A0AAV6GEU4_9TELE</name>
<dbReference type="InterPro" id="IPR016054">
    <property type="entry name" value="LY6_UPA_recep-like"/>
</dbReference>
<dbReference type="GO" id="GO:0098552">
    <property type="term" value="C:side of membrane"/>
    <property type="evidence" value="ECO:0007669"/>
    <property type="project" value="UniProtKB-KW"/>
</dbReference>
<protein>
    <recommendedName>
        <fullName evidence="12">MAC-inhibitory protein</fullName>
    </recommendedName>
    <alternativeName>
        <fullName evidence="13">Membrane attack complex inhibition factor</fullName>
    </alternativeName>
    <alternativeName>
        <fullName evidence="11">Protectin</fullName>
    </alternativeName>
</protein>
<feature type="signal peptide" evidence="14">
    <location>
        <begin position="1"/>
        <end position="33"/>
    </location>
</feature>
<evidence type="ECO:0000256" key="2">
    <source>
        <dbReference type="ARBA" id="ARBA00004589"/>
    </source>
</evidence>
<dbReference type="PANTHER" id="PTHR10036">
    <property type="entry name" value="CD59 GLYCOPROTEIN"/>
    <property type="match status" value="1"/>
</dbReference>
<proteinExistence type="predicted"/>
<dbReference type="SMART" id="SM00134">
    <property type="entry name" value="LU"/>
    <property type="match status" value="1"/>
</dbReference>
<keyword evidence="7" id="KW-0472">Membrane</keyword>
<dbReference type="CDD" id="cd23554">
    <property type="entry name" value="TFP_LU_ECD_CD59"/>
    <property type="match status" value="1"/>
</dbReference>
<evidence type="ECO:0000256" key="1">
    <source>
        <dbReference type="ARBA" id="ARBA00004236"/>
    </source>
</evidence>
<feature type="chain" id="PRO_5043675169" description="MAC-inhibitory protein" evidence="14">
    <location>
        <begin position="34"/>
        <end position="132"/>
    </location>
</feature>
<comment type="subunit">
    <text evidence="3">Interacts with T-cell surface antigen CD2.</text>
</comment>
<evidence type="ECO:0000256" key="12">
    <source>
        <dbReference type="ARBA" id="ARBA00031590"/>
    </source>
</evidence>
<evidence type="ECO:0000256" key="10">
    <source>
        <dbReference type="ARBA" id="ARBA00023288"/>
    </source>
</evidence>
<comment type="caution">
    <text evidence="16">The sequence shown here is derived from an EMBL/GenBank/DDBJ whole genome shotgun (WGS) entry which is preliminary data.</text>
</comment>
<keyword evidence="17" id="KW-1185">Reference proteome</keyword>
<keyword evidence="6 14" id="KW-0732">Signal</keyword>
<dbReference type="SUPFAM" id="SSF57302">
    <property type="entry name" value="Snake toxin-like"/>
    <property type="match status" value="1"/>
</dbReference>
<evidence type="ECO:0000256" key="5">
    <source>
        <dbReference type="ARBA" id="ARBA00022622"/>
    </source>
</evidence>
<reference evidence="16" key="1">
    <citation type="submission" date="2020-10" db="EMBL/GenBank/DDBJ databases">
        <title>Chromosome-scale genome assembly of the Allis shad, Alosa alosa.</title>
        <authorList>
            <person name="Margot Z."/>
            <person name="Christophe K."/>
            <person name="Cabau C."/>
            <person name="Louis A."/>
            <person name="Berthelot C."/>
            <person name="Parey E."/>
            <person name="Roest Crollius H."/>
            <person name="Montfort J."/>
            <person name="Robinson-Rechavi M."/>
            <person name="Bucao C."/>
            <person name="Bouchez O."/>
            <person name="Gislard M."/>
            <person name="Lluch J."/>
            <person name="Milhes M."/>
            <person name="Lampietro C."/>
            <person name="Lopez Roques C."/>
            <person name="Donnadieu C."/>
            <person name="Braasch I."/>
            <person name="Desvignes T."/>
            <person name="Postlethwait J."/>
            <person name="Bobe J."/>
            <person name="Guiguen Y."/>
        </authorList>
    </citation>
    <scope>NUCLEOTIDE SEQUENCE</scope>
    <source>
        <strain evidence="16">M-15738</strain>
        <tissue evidence="16">Blood</tissue>
    </source>
</reference>
<keyword evidence="8" id="KW-1015">Disulfide bond</keyword>
<dbReference type="InterPro" id="IPR056949">
    <property type="entry name" value="CD59"/>
</dbReference>
<evidence type="ECO:0000259" key="15">
    <source>
        <dbReference type="SMART" id="SM00134"/>
    </source>
</evidence>
<dbReference type="Proteomes" id="UP000823561">
    <property type="component" value="Chromosome 11"/>
</dbReference>
<dbReference type="PANTHER" id="PTHR10036:SF13">
    <property type="entry name" value="CD59 MOLECULE (CD59 BLOOD GROUP)"/>
    <property type="match status" value="1"/>
</dbReference>
<dbReference type="Pfam" id="PF00087">
    <property type="entry name" value="Toxin_TOLIP"/>
    <property type="match status" value="1"/>
</dbReference>
<keyword evidence="5" id="KW-0336">GPI-anchor</keyword>
<evidence type="ECO:0000256" key="14">
    <source>
        <dbReference type="SAM" id="SignalP"/>
    </source>
</evidence>
<evidence type="ECO:0000256" key="13">
    <source>
        <dbReference type="ARBA" id="ARBA00031867"/>
    </source>
</evidence>
<feature type="domain" description="UPAR/Ly6" evidence="15">
    <location>
        <begin position="34"/>
        <end position="118"/>
    </location>
</feature>
<evidence type="ECO:0000313" key="17">
    <source>
        <dbReference type="Proteomes" id="UP000823561"/>
    </source>
</evidence>
<comment type="subcellular location">
    <subcellularLocation>
        <location evidence="1">Cell membrane</location>
    </subcellularLocation>
    <subcellularLocation>
        <location evidence="2">Membrane</location>
        <topology evidence="2">Lipid-anchor</topology>
        <topology evidence="2">GPI-anchor</topology>
    </subcellularLocation>
</comment>
<dbReference type="InterPro" id="IPR035076">
    <property type="entry name" value="Toxin/TOLIP"/>
</dbReference>
<evidence type="ECO:0000256" key="3">
    <source>
        <dbReference type="ARBA" id="ARBA00011481"/>
    </source>
</evidence>
<dbReference type="Gene3D" id="2.10.60.10">
    <property type="entry name" value="CD59"/>
    <property type="match status" value="1"/>
</dbReference>
<organism evidence="16 17">
    <name type="scientific">Alosa alosa</name>
    <name type="common">allis shad</name>
    <dbReference type="NCBI Taxonomy" id="278164"/>
    <lineage>
        <taxon>Eukaryota</taxon>
        <taxon>Metazoa</taxon>
        <taxon>Chordata</taxon>
        <taxon>Craniata</taxon>
        <taxon>Vertebrata</taxon>
        <taxon>Euteleostomi</taxon>
        <taxon>Actinopterygii</taxon>
        <taxon>Neopterygii</taxon>
        <taxon>Teleostei</taxon>
        <taxon>Clupei</taxon>
        <taxon>Clupeiformes</taxon>
        <taxon>Clupeoidei</taxon>
        <taxon>Clupeidae</taxon>
        <taxon>Alosa</taxon>
    </lineage>
</organism>
<evidence type="ECO:0000256" key="9">
    <source>
        <dbReference type="ARBA" id="ARBA00023180"/>
    </source>
</evidence>
<keyword evidence="9" id="KW-0325">Glycoprotein</keyword>
<evidence type="ECO:0000256" key="4">
    <source>
        <dbReference type="ARBA" id="ARBA00022475"/>
    </source>
</evidence>
<dbReference type="InterPro" id="IPR045860">
    <property type="entry name" value="Snake_toxin-like_sf"/>
</dbReference>
<keyword evidence="10" id="KW-0449">Lipoprotein</keyword>
<evidence type="ECO:0000256" key="7">
    <source>
        <dbReference type="ARBA" id="ARBA00023136"/>
    </source>
</evidence>
<accession>A0AAV6GEU4</accession>
<gene>
    <name evidence="16" type="ORF">AALO_G00154240</name>
</gene>